<accession>E0VN80</accession>
<dbReference type="AlphaFoldDB" id="E0VN80"/>
<dbReference type="KEGG" id="phu:Phum_PHUM331430"/>
<dbReference type="CTD" id="8236290"/>
<protein>
    <submittedName>
        <fullName evidence="1">DNA double-strand break repair Rad50 ATPase, putative</fullName>
    </submittedName>
</protein>
<dbReference type="Proteomes" id="UP000009046">
    <property type="component" value="Unassembled WGS sequence"/>
</dbReference>
<dbReference type="InParanoid" id="E0VN80"/>
<dbReference type="RefSeq" id="XP_002427574.1">
    <property type="nucleotide sequence ID" value="XM_002427529.1"/>
</dbReference>
<evidence type="ECO:0000313" key="2">
    <source>
        <dbReference type="EnsemblMetazoa" id="PHUM331430-PA"/>
    </source>
</evidence>
<sequence>MEKSFSQCLTNVREDLTQIKQIRNYLDSNTDSQNQKDYSLNWQTIEAYNKILGTCSLGTPPDIDFLNTLLDSFQFISNNKEENVTWSNFGFELGVLCLKILSAIEHSEMFQYFFTKLLTVMNSFSQHTSDVWKAASRPILNVIINKKFSIDYLETVLTLYISILKNIDYTLLQDFAQHNLSILKTISKLIEKSGDFEIQKNIFKLLYLHVHGDKVLIENLFKEFIPDVKGLFHKFQTMKFEDVCRNYLNNLNKNLMSKREVFSISCTRLYAGGYLLEPLTENQFFWVDANNKSQRLTFQCKSTLPNSSESCTIHIKFSDITGIKIEHEFEKEFKILLKGEGLQKIFKQVKKDEIICLKGINRIIPQALTLLNKIESEINTEKPCPPHKVNENKENKMIGNGSMNIGIHEKNDTIVIAKEKSPKHNSCMNIERNNNHEKIKIFPDIVPESEELTSNSFVETLNANIELKNTKESESINKYKSSHKLFRDCENSFFDIVNNDFPEREKNKNGNNLNTRKTKELIKSKDKLKSNFYDDEKKQFGISSSQSDNYFRGGSVEKKMKPTLPKLVKGKNYKNDENFPKSSLLDPNGYAFRQWIKPATSERKPMDNVKNLLLQTNFSKEKQQESLKEKSEVPNATTTAKTFVEVSSNKGENMSTEEMKNLQKNFEKNFSTSEQNIFDLSETVENKNSQWKISGNESDLNFSDLYPSSDISEKEFEWDFNEKIEWEKMEFSGSLLNSHEFHNHEDDLKKFDTDLNFESWEDFFLNVIENNNNNNSSEEMDKNQNFPMENMSKKMKTNESSFFVMKTQIDKIEEKTKKETNEIVRLFNATAKRFVNKLREEYYNDVISFIRNTTDATFALGRLDFDDLNDSIKKFYVYFREKCSVSNYLDTIHSQISIIEKAEEIFFNSNEKSLWKGIESVNKDLESMINKEIEQLIGDEADGQDGGVKKNMN</sequence>
<evidence type="ECO:0000313" key="1">
    <source>
        <dbReference type="EMBL" id="EEB14836.1"/>
    </source>
</evidence>
<reference evidence="1" key="1">
    <citation type="submission" date="2007-04" db="EMBL/GenBank/DDBJ databases">
        <title>Annotation of Pediculus humanus corporis strain USDA.</title>
        <authorList>
            <person name="Kirkness E."/>
            <person name="Hannick L."/>
            <person name="Hass B."/>
            <person name="Bruggner R."/>
            <person name="Lawson D."/>
            <person name="Bidwell S."/>
            <person name="Joardar V."/>
            <person name="Caler E."/>
            <person name="Walenz B."/>
            <person name="Inman J."/>
            <person name="Schobel S."/>
            <person name="Galinsky K."/>
            <person name="Amedeo P."/>
            <person name="Strausberg R."/>
        </authorList>
    </citation>
    <scope>NUCLEOTIDE SEQUENCE</scope>
    <source>
        <strain evidence="1">USDA</strain>
    </source>
</reference>
<evidence type="ECO:0000313" key="3">
    <source>
        <dbReference type="Proteomes" id="UP000009046"/>
    </source>
</evidence>
<dbReference type="EMBL" id="DS235335">
    <property type="protein sequence ID" value="EEB14836.1"/>
    <property type="molecule type" value="Genomic_DNA"/>
</dbReference>
<dbReference type="GeneID" id="8236290"/>
<dbReference type="EMBL" id="AAZO01003847">
    <property type="status" value="NOT_ANNOTATED_CDS"/>
    <property type="molecule type" value="Genomic_DNA"/>
</dbReference>
<organism>
    <name type="scientific">Pediculus humanus subsp. corporis</name>
    <name type="common">Body louse</name>
    <dbReference type="NCBI Taxonomy" id="121224"/>
    <lineage>
        <taxon>Eukaryota</taxon>
        <taxon>Metazoa</taxon>
        <taxon>Ecdysozoa</taxon>
        <taxon>Arthropoda</taxon>
        <taxon>Hexapoda</taxon>
        <taxon>Insecta</taxon>
        <taxon>Pterygota</taxon>
        <taxon>Neoptera</taxon>
        <taxon>Paraneoptera</taxon>
        <taxon>Psocodea</taxon>
        <taxon>Troctomorpha</taxon>
        <taxon>Phthiraptera</taxon>
        <taxon>Anoplura</taxon>
        <taxon>Pediculidae</taxon>
        <taxon>Pediculus</taxon>
    </lineage>
</organism>
<dbReference type="HOGENOM" id="CLU_309348_0_0_1"/>
<dbReference type="InterPro" id="IPR016024">
    <property type="entry name" value="ARM-type_fold"/>
</dbReference>
<name>E0VN80_PEDHC</name>
<keyword evidence="3" id="KW-1185">Reference proteome</keyword>
<dbReference type="EnsemblMetazoa" id="PHUM331430-RA">
    <property type="protein sequence ID" value="PHUM331430-PA"/>
    <property type="gene ID" value="PHUM331430"/>
</dbReference>
<dbReference type="SUPFAM" id="SSF48371">
    <property type="entry name" value="ARM repeat"/>
    <property type="match status" value="1"/>
</dbReference>
<proteinExistence type="predicted"/>
<dbReference type="VEuPathDB" id="VectorBase:PHUM331430"/>
<reference evidence="1" key="2">
    <citation type="submission" date="2007-04" db="EMBL/GenBank/DDBJ databases">
        <title>The genome of the human body louse.</title>
        <authorList>
            <consortium name="The Human Body Louse Genome Consortium"/>
            <person name="Kirkness E."/>
            <person name="Walenz B."/>
            <person name="Hass B."/>
            <person name="Bruggner R."/>
            <person name="Strausberg R."/>
        </authorList>
    </citation>
    <scope>NUCLEOTIDE SEQUENCE</scope>
    <source>
        <strain evidence="1">USDA</strain>
    </source>
</reference>
<reference evidence="2" key="3">
    <citation type="submission" date="2021-02" db="UniProtKB">
        <authorList>
            <consortium name="EnsemblMetazoa"/>
        </authorList>
    </citation>
    <scope>IDENTIFICATION</scope>
    <source>
        <strain evidence="2">USDA</strain>
    </source>
</reference>
<gene>
    <name evidence="2" type="primary">8236290</name>
    <name evidence="1" type="ORF">Phum_PHUM331430</name>
</gene>